<name>A0ABU3SAS3_9HYPH</name>
<evidence type="ECO:0000256" key="2">
    <source>
        <dbReference type="ARBA" id="ARBA00023002"/>
    </source>
</evidence>
<sequence length="317" mass="33431">MKALFHFSPGTDLRARLEAIASPRIAIVDQRDEAGFAREIADCEVLLHVLTPVTAAMIAMAPRLQLIQKIGVGVNTIDRAAAAKAGIAVANMPGTNTAAVAEHTLALMLATLRRVAAFDAATRAGRGWQIGVEDAIGLGEIGGSRVGFVGYGGVPQRLTPALQALGAEVRFWNRSPRPDAAAMALPLDELLATSDIVSLHVPLTAETRQMFDRARIAQLKPGAILINTARGELIDQNALAEALLSGHLAGAGLDVFEREPMTEPGPLAACPTLIATPHIAWLTPQTFERSLAVALENCRRLAAGEPLLHQIAPETAA</sequence>
<dbReference type="PROSITE" id="PS00670">
    <property type="entry name" value="D_2_HYDROXYACID_DH_2"/>
    <property type="match status" value="1"/>
</dbReference>
<feature type="domain" description="D-isomer specific 2-hydroxyacid dehydrogenase catalytic" evidence="5">
    <location>
        <begin position="24"/>
        <end position="311"/>
    </location>
</feature>
<reference evidence="7 8" key="1">
    <citation type="submission" date="2023-09" db="EMBL/GenBank/DDBJ databases">
        <title>Whole genome shotgun sequencing (WGS) of Bosea sp. ZW T0_25, isolated from stored onions (Allium cepa).</title>
        <authorList>
            <person name="Stoll D.A."/>
            <person name="Huch M."/>
        </authorList>
    </citation>
    <scope>NUCLEOTIDE SEQUENCE [LARGE SCALE GENOMIC DNA]</scope>
    <source>
        <strain evidence="7 8">ZW T0_25</strain>
    </source>
</reference>
<evidence type="ECO:0000256" key="1">
    <source>
        <dbReference type="ARBA" id="ARBA00005854"/>
    </source>
</evidence>
<dbReference type="PANTHER" id="PTHR43761:SF1">
    <property type="entry name" value="D-ISOMER SPECIFIC 2-HYDROXYACID DEHYDROGENASE CATALYTIC DOMAIN-CONTAINING PROTEIN-RELATED"/>
    <property type="match status" value="1"/>
</dbReference>
<keyword evidence="3" id="KW-0520">NAD</keyword>
<evidence type="ECO:0000313" key="7">
    <source>
        <dbReference type="EMBL" id="MDU0341878.1"/>
    </source>
</evidence>
<dbReference type="Pfam" id="PF02826">
    <property type="entry name" value="2-Hacid_dh_C"/>
    <property type="match status" value="1"/>
</dbReference>
<dbReference type="InterPro" id="IPR029753">
    <property type="entry name" value="D-isomer_DH_CS"/>
</dbReference>
<dbReference type="InterPro" id="IPR006140">
    <property type="entry name" value="D-isomer_DH_NAD-bd"/>
</dbReference>
<evidence type="ECO:0000256" key="4">
    <source>
        <dbReference type="RuleBase" id="RU003719"/>
    </source>
</evidence>
<feature type="domain" description="D-isomer specific 2-hydroxyacid dehydrogenase NAD-binding" evidence="6">
    <location>
        <begin position="105"/>
        <end position="280"/>
    </location>
</feature>
<dbReference type="SUPFAM" id="SSF51735">
    <property type="entry name" value="NAD(P)-binding Rossmann-fold domains"/>
    <property type="match status" value="1"/>
</dbReference>
<dbReference type="EMBL" id="JAWDID010000030">
    <property type="protein sequence ID" value="MDU0341878.1"/>
    <property type="molecule type" value="Genomic_DNA"/>
</dbReference>
<evidence type="ECO:0000259" key="5">
    <source>
        <dbReference type="Pfam" id="PF00389"/>
    </source>
</evidence>
<proteinExistence type="inferred from homology"/>
<dbReference type="Pfam" id="PF00389">
    <property type="entry name" value="2-Hacid_dh"/>
    <property type="match status" value="1"/>
</dbReference>
<gene>
    <name evidence="7" type="ORF">RKE40_18420</name>
</gene>
<dbReference type="InterPro" id="IPR006139">
    <property type="entry name" value="D-isomer_2_OHA_DH_cat_dom"/>
</dbReference>
<comment type="caution">
    <text evidence="7">The sequence shown here is derived from an EMBL/GenBank/DDBJ whole genome shotgun (WGS) entry which is preliminary data.</text>
</comment>
<protein>
    <submittedName>
        <fullName evidence="7">NAD(P)-dependent oxidoreductase</fullName>
    </submittedName>
</protein>
<dbReference type="InterPro" id="IPR036291">
    <property type="entry name" value="NAD(P)-bd_dom_sf"/>
</dbReference>
<dbReference type="PROSITE" id="PS00671">
    <property type="entry name" value="D_2_HYDROXYACID_DH_3"/>
    <property type="match status" value="1"/>
</dbReference>
<dbReference type="PANTHER" id="PTHR43761">
    <property type="entry name" value="D-ISOMER SPECIFIC 2-HYDROXYACID DEHYDROGENASE FAMILY PROTEIN (AFU_ORTHOLOGUE AFUA_1G13630)"/>
    <property type="match status" value="1"/>
</dbReference>
<dbReference type="Gene3D" id="3.40.50.720">
    <property type="entry name" value="NAD(P)-binding Rossmann-like Domain"/>
    <property type="match status" value="2"/>
</dbReference>
<evidence type="ECO:0000259" key="6">
    <source>
        <dbReference type="Pfam" id="PF02826"/>
    </source>
</evidence>
<accession>A0ABU3SAS3</accession>
<comment type="similarity">
    <text evidence="1 4">Belongs to the D-isomer specific 2-hydroxyacid dehydrogenase family.</text>
</comment>
<evidence type="ECO:0000256" key="3">
    <source>
        <dbReference type="ARBA" id="ARBA00023027"/>
    </source>
</evidence>
<dbReference type="RefSeq" id="WP_316019683.1">
    <property type="nucleotide sequence ID" value="NZ_JAWDID010000030.1"/>
</dbReference>
<evidence type="ECO:0000313" key="8">
    <source>
        <dbReference type="Proteomes" id="UP001254257"/>
    </source>
</evidence>
<keyword evidence="2 4" id="KW-0560">Oxidoreductase</keyword>
<keyword evidence="8" id="KW-1185">Reference proteome</keyword>
<dbReference type="Proteomes" id="UP001254257">
    <property type="component" value="Unassembled WGS sequence"/>
</dbReference>
<organism evidence="7 8">
    <name type="scientific">Bosea rubneri</name>
    <dbReference type="NCBI Taxonomy" id="3075434"/>
    <lineage>
        <taxon>Bacteria</taxon>
        <taxon>Pseudomonadati</taxon>
        <taxon>Pseudomonadota</taxon>
        <taxon>Alphaproteobacteria</taxon>
        <taxon>Hyphomicrobiales</taxon>
        <taxon>Boseaceae</taxon>
        <taxon>Bosea</taxon>
    </lineage>
</organism>
<dbReference type="SUPFAM" id="SSF52283">
    <property type="entry name" value="Formate/glycerate dehydrogenase catalytic domain-like"/>
    <property type="match status" value="1"/>
</dbReference>
<dbReference type="InterPro" id="IPR050418">
    <property type="entry name" value="D-iso_2-hydroxyacid_DH_PdxB"/>
</dbReference>